<evidence type="ECO:0000313" key="3">
    <source>
        <dbReference type="EMBL" id="GJT46063.1"/>
    </source>
</evidence>
<sequence length="85" mass="9498">MEMANILLTMVRPSLGHAKVIRCYNCQEEGHMARKCNKPKRTKNSTWFKEKAMLAEALELGVVLDAEQMAFLADNGDTVIISQAS</sequence>
<keyword evidence="1" id="KW-0479">Metal-binding</keyword>
<keyword evidence="1" id="KW-0863">Zinc-finger</keyword>
<reference evidence="3" key="2">
    <citation type="submission" date="2022-01" db="EMBL/GenBank/DDBJ databases">
        <authorList>
            <person name="Yamashiro T."/>
            <person name="Shiraishi A."/>
            <person name="Satake H."/>
            <person name="Nakayama K."/>
        </authorList>
    </citation>
    <scope>NUCLEOTIDE SEQUENCE</scope>
</reference>
<gene>
    <name evidence="3" type="ORF">Tco_0954778</name>
</gene>
<dbReference type="Proteomes" id="UP001151760">
    <property type="component" value="Unassembled WGS sequence"/>
</dbReference>
<accession>A0ABQ5E5E8</accession>
<organism evidence="3 4">
    <name type="scientific">Tanacetum coccineum</name>
    <dbReference type="NCBI Taxonomy" id="301880"/>
    <lineage>
        <taxon>Eukaryota</taxon>
        <taxon>Viridiplantae</taxon>
        <taxon>Streptophyta</taxon>
        <taxon>Embryophyta</taxon>
        <taxon>Tracheophyta</taxon>
        <taxon>Spermatophyta</taxon>
        <taxon>Magnoliopsida</taxon>
        <taxon>eudicotyledons</taxon>
        <taxon>Gunneridae</taxon>
        <taxon>Pentapetalae</taxon>
        <taxon>asterids</taxon>
        <taxon>campanulids</taxon>
        <taxon>Asterales</taxon>
        <taxon>Asteraceae</taxon>
        <taxon>Asteroideae</taxon>
        <taxon>Anthemideae</taxon>
        <taxon>Anthemidinae</taxon>
        <taxon>Tanacetum</taxon>
    </lineage>
</organism>
<proteinExistence type="predicted"/>
<dbReference type="SUPFAM" id="SSF57756">
    <property type="entry name" value="Retrovirus zinc finger-like domains"/>
    <property type="match status" value="1"/>
</dbReference>
<name>A0ABQ5E5E8_9ASTR</name>
<dbReference type="Gene3D" id="4.10.60.10">
    <property type="entry name" value="Zinc finger, CCHC-type"/>
    <property type="match status" value="1"/>
</dbReference>
<dbReference type="SMART" id="SM00343">
    <property type="entry name" value="ZnF_C2HC"/>
    <property type="match status" value="1"/>
</dbReference>
<evidence type="ECO:0000256" key="1">
    <source>
        <dbReference type="PROSITE-ProRule" id="PRU00047"/>
    </source>
</evidence>
<keyword evidence="4" id="KW-1185">Reference proteome</keyword>
<dbReference type="PROSITE" id="PS50158">
    <property type="entry name" value="ZF_CCHC"/>
    <property type="match status" value="1"/>
</dbReference>
<dbReference type="InterPro" id="IPR001878">
    <property type="entry name" value="Znf_CCHC"/>
</dbReference>
<keyword evidence="1" id="KW-0862">Zinc</keyword>
<protein>
    <submittedName>
        <fullName evidence="3">Retrovirus-related pol polyprotein from transposon TNT 1-94</fullName>
    </submittedName>
</protein>
<reference evidence="3" key="1">
    <citation type="journal article" date="2022" name="Int. J. Mol. Sci.">
        <title>Draft Genome of Tanacetum Coccineum: Genomic Comparison of Closely Related Tanacetum-Family Plants.</title>
        <authorList>
            <person name="Yamashiro T."/>
            <person name="Shiraishi A."/>
            <person name="Nakayama K."/>
            <person name="Satake H."/>
        </authorList>
    </citation>
    <scope>NUCLEOTIDE SEQUENCE</scope>
</reference>
<dbReference type="InterPro" id="IPR036875">
    <property type="entry name" value="Znf_CCHC_sf"/>
</dbReference>
<feature type="domain" description="CCHC-type" evidence="2">
    <location>
        <begin position="22"/>
        <end position="36"/>
    </location>
</feature>
<comment type="caution">
    <text evidence="3">The sequence shown here is derived from an EMBL/GenBank/DDBJ whole genome shotgun (WGS) entry which is preliminary data.</text>
</comment>
<dbReference type="Pfam" id="PF00098">
    <property type="entry name" value="zf-CCHC"/>
    <property type="match status" value="1"/>
</dbReference>
<evidence type="ECO:0000259" key="2">
    <source>
        <dbReference type="PROSITE" id="PS50158"/>
    </source>
</evidence>
<dbReference type="EMBL" id="BQNB010015952">
    <property type="protein sequence ID" value="GJT46063.1"/>
    <property type="molecule type" value="Genomic_DNA"/>
</dbReference>
<evidence type="ECO:0000313" key="4">
    <source>
        <dbReference type="Proteomes" id="UP001151760"/>
    </source>
</evidence>